<evidence type="ECO:0000313" key="20">
    <source>
        <dbReference type="EMBL" id="KAG0665840.1"/>
    </source>
</evidence>
<feature type="active site" description="Proton acceptor" evidence="12">
    <location>
        <position position="801"/>
    </location>
</feature>
<dbReference type="CDD" id="cd14386">
    <property type="entry name" value="UBA2_UBP5"/>
    <property type="match status" value="1"/>
</dbReference>
<evidence type="ECO:0000256" key="15">
    <source>
        <dbReference type="RuleBase" id="RU366025"/>
    </source>
</evidence>
<evidence type="ECO:0000256" key="16">
    <source>
        <dbReference type="SAM" id="MobiDB-lite"/>
    </source>
</evidence>
<feature type="domain" description="UBP-type" evidence="19">
    <location>
        <begin position="175"/>
        <end position="286"/>
    </location>
</feature>
<keyword evidence="7 11" id="KW-0833">Ubl conjugation pathway</keyword>
<feature type="binding site" evidence="13">
    <location>
        <position position="199"/>
    </location>
    <ligand>
        <name>Zn(2+)</name>
        <dbReference type="ChEBI" id="CHEBI:29105"/>
    </ligand>
</feature>
<protein>
    <recommendedName>
        <fullName evidence="11 15">Ubiquitin carboxyl-terminal hydrolase</fullName>
        <ecNumber evidence="11 15">3.4.19.12</ecNumber>
    </recommendedName>
</protein>
<keyword evidence="10 11" id="KW-0862">Zinc</keyword>
<evidence type="ECO:0000256" key="12">
    <source>
        <dbReference type="PIRSR" id="PIRSR016308-1"/>
    </source>
</evidence>
<dbReference type="GO" id="GO:0004843">
    <property type="term" value="F:cysteine-type deubiquitinase activity"/>
    <property type="evidence" value="ECO:0007669"/>
    <property type="project" value="UniProtKB-UniRule"/>
</dbReference>
<keyword evidence="8 11" id="KW-0378">Hydrolase</keyword>
<dbReference type="PROSITE" id="PS00973">
    <property type="entry name" value="USP_2"/>
    <property type="match status" value="1"/>
</dbReference>
<dbReference type="PROSITE" id="PS50235">
    <property type="entry name" value="USP_3"/>
    <property type="match status" value="1"/>
</dbReference>
<evidence type="ECO:0000256" key="6">
    <source>
        <dbReference type="ARBA" id="ARBA00022771"/>
    </source>
</evidence>
<dbReference type="Pfam" id="PF17807">
    <property type="entry name" value="zf-UBP_var"/>
    <property type="match status" value="1"/>
</dbReference>
<dbReference type="SUPFAM" id="SSF57850">
    <property type="entry name" value="RING/U-box"/>
    <property type="match status" value="2"/>
</dbReference>
<evidence type="ECO:0000256" key="4">
    <source>
        <dbReference type="ARBA" id="ARBA00022723"/>
    </source>
</evidence>
<dbReference type="CDD" id="cd02658">
    <property type="entry name" value="Peptidase_C19B"/>
    <property type="match status" value="1"/>
</dbReference>
<dbReference type="AlphaFoldDB" id="A0A9P6W6D3"/>
<evidence type="ECO:0000256" key="2">
    <source>
        <dbReference type="ARBA" id="ARBA00009085"/>
    </source>
</evidence>
<dbReference type="GO" id="GO:0008270">
    <property type="term" value="F:zinc ion binding"/>
    <property type="evidence" value="ECO:0007669"/>
    <property type="project" value="UniProtKB-UniRule"/>
</dbReference>
<dbReference type="SMART" id="SM00165">
    <property type="entry name" value="UBA"/>
    <property type="match status" value="2"/>
</dbReference>
<feature type="compositionally biased region" description="Basic and acidic residues" evidence="16">
    <location>
        <begin position="89"/>
        <end position="110"/>
    </location>
</feature>
<evidence type="ECO:0000256" key="10">
    <source>
        <dbReference type="ARBA" id="ARBA00022833"/>
    </source>
</evidence>
<dbReference type="InterPro" id="IPR009060">
    <property type="entry name" value="UBA-like_sf"/>
</dbReference>
<dbReference type="SUPFAM" id="SSF54001">
    <property type="entry name" value="Cysteine proteinases"/>
    <property type="match status" value="1"/>
</dbReference>
<evidence type="ECO:0000259" key="19">
    <source>
        <dbReference type="PROSITE" id="PS50271"/>
    </source>
</evidence>
<reference evidence="20 21" key="1">
    <citation type="submission" date="2020-11" db="EMBL/GenBank/DDBJ databases">
        <title>Kefir isolates.</title>
        <authorList>
            <person name="Marcisauskas S."/>
            <person name="Kim Y."/>
            <person name="Blasche S."/>
        </authorList>
    </citation>
    <scope>NUCLEOTIDE SEQUENCE [LARGE SCALE GENOMIC DNA]</scope>
    <source>
        <strain evidence="20 21">KR</strain>
    </source>
</reference>
<dbReference type="PROSITE" id="PS50030">
    <property type="entry name" value="UBA"/>
    <property type="match status" value="2"/>
</dbReference>
<feature type="domain" description="UBA" evidence="17">
    <location>
        <begin position="713"/>
        <end position="752"/>
    </location>
</feature>
<evidence type="ECO:0000256" key="9">
    <source>
        <dbReference type="ARBA" id="ARBA00022807"/>
    </source>
</evidence>
<dbReference type="Pfam" id="PF00627">
    <property type="entry name" value="UBA"/>
    <property type="match status" value="2"/>
</dbReference>
<dbReference type="EMBL" id="PUHQ01000007">
    <property type="protein sequence ID" value="KAG0665840.1"/>
    <property type="molecule type" value="Genomic_DNA"/>
</dbReference>
<feature type="active site" description="Nucleophile" evidence="12">
    <location>
        <position position="337"/>
    </location>
</feature>
<feature type="compositionally biased region" description="Polar residues" evidence="16">
    <location>
        <begin position="526"/>
        <end position="535"/>
    </location>
</feature>
<dbReference type="PANTHER" id="PTHR24006:SF664">
    <property type="entry name" value="UBIQUITIN CARBOXYL-TERMINAL HYDROLASE"/>
    <property type="match status" value="1"/>
</dbReference>
<accession>A0A9P6W6D3</accession>
<evidence type="ECO:0000256" key="1">
    <source>
        <dbReference type="ARBA" id="ARBA00000707"/>
    </source>
</evidence>
<dbReference type="FunFam" id="1.10.8.10:FF:000086">
    <property type="entry name" value="Ubiquitin carboxyl-terminal hydrolase"/>
    <property type="match status" value="1"/>
</dbReference>
<evidence type="ECO:0000256" key="3">
    <source>
        <dbReference type="ARBA" id="ARBA00022670"/>
    </source>
</evidence>
<dbReference type="InterPro" id="IPR018200">
    <property type="entry name" value="USP_CS"/>
</dbReference>
<evidence type="ECO:0000256" key="8">
    <source>
        <dbReference type="ARBA" id="ARBA00022801"/>
    </source>
</evidence>
<dbReference type="Proteomes" id="UP000777482">
    <property type="component" value="Unassembled WGS sequence"/>
</dbReference>
<dbReference type="GO" id="GO:0005829">
    <property type="term" value="C:cytosol"/>
    <property type="evidence" value="ECO:0007669"/>
    <property type="project" value="TreeGrafter"/>
</dbReference>
<dbReference type="InterPro" id="IPR001607">
    <property type="entry name" value="Znf_UBP"/>
</dbReference>
<feature type="compositionally biased region" description="Low complexity" evidence="16">
    <location>
        <begin position="759"/>
        <end position="773"/>
    </location>
</feature>
<dbReference type="InterPro" id="IPR015940">
    <property type="entry name" value="UBA"/>
</dbReference>
<feature type="region of interest" description="Disordered" evidence="16">
    <location>
        <begin position="751"/>
        <end position="774"/>
    </location>
</feature>
<evidence type="ECO:0000259" key="18">
    <source>
        <dbReference type="PROSITE" id="PS50235"/>
    </source>
</evidence>
<dbReference type="InterPro" id="IPR038765">
    <property type="entry name" value="Papain-like_cys_pep_sf"/>
</dbReference>
<dbReference type="GO" id="GO:0016579">
    <property type="term" value="P:protein deubiquitination"/>
    <property type="evidence" value="ECO:0007669"/>
    <property type="project" value="InterPro"/>
</dbReference>
<dbReference type="PANTHER" id="PTHR24006">
    <property type="entry name" value="UBIQUITIN CARBOXYL-TERMINAL HYDROLASE"/>
    <property type="match status" value="1"/>
</dbReference>
<feature type="region of interest" description="Disordered" evidence="16">
    <location>
        <begin position="81"/>
        <end position="110"/>
    </location>
</feature>
<evidence type="ECO:0000256" key="13">
    <source>
        <dbReference type="PIRSR" id="PIRSR016308-3"/>
    </source>
</evidence>
<evidence type="ECO:0000256" key="5">
    <source>
        <dbReference type="ARBA" id="ARBA00022737"/>
    </source>
</evidence>
<evidence type="ECO:0000256" key="7">
    <source>
        <dbReference type="ARBA" id="ARBA00022786"/>
    </source>
</evidence>
<feature type="domain" description="UBA" evidence="17">
    <location>
        <begin position="646"/>
        <end position="687"/>
    </location>
</feature>
<gene>
    <name evidence="20" type="ORF">C6P46_005934</name>
</gene>
<keyword evidence="21" id="KW-1185">Reference proteome</keyword>
<dbReference type="InterPro" id="IPR041432">
    <property type="entry name" value="UBP13_Znf-UBP_var"/>
</dbReference>
<dbReference type="SUPFAM" id="SSF46934">
    <property type="entry name" value="UBA-like"/>
    <property type="match status" value="1"/>
</dbReference>
<keyword evidence="4 11" id="KW-0479">Metal-binding</keyword>
<dbReference type="GO" id="GO:0005634">
    <property type="term" value="C:nucleus"/>
    <property type="evidence" value="ECO:0007669"/>
    <property type="project" value="TreeGrafter"/>
</dbReference>
<dbReference type="InterPro" id="IPR028889">
    <property type="entry name" value="USP"/>
</dbReference>
<keyword evidence="6 14" id="KW-0863">Zinc-finger</keyword>
<feature type="domain" description="USP" evidence="18">
    <location>
        <begin position="328"/>
        <end position="854"/>
    </location>
</feature>
<sequence length="855" mass="92988">MVAVPSSLLSQLSPPRPSQTVYREECTQCFDTHDLPAGIDVCLSCFNGACPPEINGVASANAHGRLHYEKTGHAVVVNVQRRRKPQSAEAKKSKRDSQEPPVKKLAIREEPSEEEKYDFVTQVRLYSGGEGDRSQAQYVAVDEVDEKLNGLVAAVLSAMSSAQKSEVKAWEEEIVPCTHTRELVQPEPKKLEPSGLASCAYEGCGLTSNLWLCLVCGALGCGRQQYGGGGGNGHALQHTTDTGHAVAVKLGTIEPDGSADVYCYACDDARIDPHLAKHLGNFGIQVAEQKKTEKSMTELQVEHNLTFDFAMTGADGKELEPVFGPGLTGMKNLGNSCYMASSLQSLFSLPAFQDRYLMSFVAHPSTCTSSSPATCFECQMSKIADGLLSGRYSVPHVPESSDALAGSDVAGTSEEDNKPRVHFQEGVRPAMFKSLVGKDHPEFSTMRQQDAGEFLAHLLEYIRRASKQLGADEPTGIFGYAVEERLECTECHGVRYRSQKDEMLSLQVPVKERQTMEVESVPGEASASSEVTTTYENDKERKVEYEPVELTSCLEDYTHPIEIEYNCPACEKKVKAVKSTRFSTFPDLLLVNAARFQIDNWVPRKVDVPLVVPAENLDMSPYVGSGVQDGEHELPQDAAAAPAEPQFDPEAMNQLLGMGFPEIRAKRALLATGHNGAEVAMNWLFEHMEDPDIDAPLPASEAAAVVGAAGDEPTDDQISMVSEMGFTTAQARKALRETGCNMERAVEWLFSHPDDDGSESAPAPSAAAGSKDALPGSKDLPAKYRLKAFISHKGPSLHSGHYVAHVWTGQADQSGEGKGSWILFNDEKVVRADEGEQAAAKLMPLAYVYVFERIK</sequence>
<comment type="catalytic activity">
    <reaction evidence="1 11 15">
        <text>Thiol-dependent hydrolysis of ester, thioester, amide, peptide and isopeptide bonds formed by the C-terminal Gly of ubiquitin (a 76-residue protein attached to proteins as an intracellular targeting signal).</text>
        <dbReference type="EC" id="3.4.19.12"/>
    </reaction>
</comment>
<dbReference type="SMART" id="SM00290">
    <property type="entry name" value="ZnF_UBP"/>
    <property type="match status" value="2"/>
</dbReference>
<dbReference type="PIRSF" id="PIRSF016308">
    <property type="entry name" value="UBP"/>
    <property type="match status" value="1"/>
</dbReference>
<dbReference type="Gene3D" id="3.90.70.10">
    <property type="entry name" value="Cysteine proteinases"/>
    <property type="match status" value="1"/>
</dbReference>
<organism evidence="20 21">
    <name type="scientific">Rhodotorula mucilaginosa</name>
    <name type="common">Yeast</name>
    <name type="synonym">Rhodotorula rubra</name>
    <dbReference type="NCBI Taxonomy" id="5537"/>
    <lineage>
        <taxon>Eukaryota</taxon>
        <taxon>Fungi</taxon>
        <taxon>Dikarya</taxon>
        <taxon>Basidiomycota</taxon>
        <taxon>Pucciniomycotina</taxon>
        <taxon>Microbotryomycetes</taxon>
        <taxon>Sporidiobolales</taxon>
        <taxon>Sporidiobolaceae</taxon>
        <taxon>Rhodotorula</taxon>
    </lineage>
</organism>
<proteinExistence type="inferred from homology"/>
<dbReference type="Pfam" id="PF02148">
    <property type="entry name" value="zf-UBP"/>
    <property type="match status" value="1"/>
</dbReference>
<dbReference type="InterPro" id="IPR050164">
    <property type="entry name" value="Peptidase_C19"/>
</dbReference>
<dbReference type="FunFam" id="3.30.40.10:FF:000396">
    <property type="entry name" value="Ubiquitin carboxyl-terminal hydrolase"/>
    <property type="match status" value="1"/>
</dbReference>
<evidence type="ECO:0000313" key="21">
    <source>
        <dbReference type="Proteomes" id="UP000777482"/>
    </source>
</evidence>
<keyword evidence="5" id="KW-0677">Repeat</keyword>
<feature type="region of interest" description="Disordered" evidence="16">
    <location>
        <begin position="519"/>
        <end position="540"/>
    </location>
</feature>
<dbReference type="Pfam" id="PF00443">
    <property type="entry name" value="UCH"/>
    <property type="match status" value="1"/>
</dbReference>
<dbReference type="PROSITE" id="PS00972">
    <property type="entry name" value="USP_1"/>
    <property type="match status" value="1"/>
</dbReference>
<name>A0A9P6W6D3_RHOMI</name>
<dbReference type="OrthoDB" id="361536at2759"/>
<feature type="binding site" evidence="13">
    <location>
        <position position="234"/>
    </location>
    <ligand>
        <name>Zn(2+)</name>
        <dbReference type="ChEBI" id="CHEBI:29105"/>
    </ligand>
</feature>
<dbReference type="Gene3D" id="3.30.40.10">
    <property type="entry name" value="Zinc/RING finger domain, C3HC4 (zinc finger)"/>
    <property type="match status" value="2"/>
</dbReference>
<dbReference type="InterPro" id="IPR001394">
    <property type="entry name" value="Peptidase_C19_UCH"/>
</dbReference>
<dbReference type="CDD" id="cd14385">
    <property type="entry name" value="UBA1_spUBP14_like"/>
    <property type="match status" value="1"/>
</dbReference>
<dbReference type="EC" id="3.4.19.12" evidence="11 15"/>
<dbReference type="GO" id="GO:0006508">
    <property type="term" value="P:proteolysis"/>
    <property type="evidence" value="ECO:0007669"/>
    <property type="project" value="UniProtKB-KW"/>
</dbReference>
<comment type="similarity">
    <text evidence="2 11 15">Belongs to the peptidase C19 family.</text>
</comment>
<keyword evidence="3 11" id="KW-0645">Protease</keyword>
<evidence type="ECO:0000259" key="17">
    <source>
        <dbReference type="PROSITE" id="PS50030"/>
    </source>
</evidence>
<comment type="caution">
    <text evidence="20">The sequence shown here is derived from an EMBL/GenBank/DDBJ whole genome shotgun (WGS) entry which is preliminary data.</text>
</comment>
<dbReference type="PROSITE" id="PS50271">
    <property type="entry name" value="ZF_UBP"/>
    <property type="match status" value="1"/>
</dbReference>
<dbReference type="Gene3D" id="1.10.8.10">
    <property type="entry name" value="DNA helicase RuvA subunit, C-terminal domain"/>
    <property type="match status" value="2"/>
</dbReference>
<evidence type="ECO:0000256" key="11">
    <source>
        <dbReference type="PIRNR" id="PIRNR016308"/>
    </source>
</evidence>
<keyword evidence="9 11" id="KW-0788">Thiol protease</keyword>
<evidence type="ECO:0000256" key="14">
    <source>
        <dbReference type="PROSITE-ProRule" id="PRU00502"/>
    </source>
</evidence>
<feature type="binding site" evidence="13">
    <location>
        <position position="204"/>
    </location>
    <ligand>
        <name>Zn(2+)</name>
        <dbReference type="ChEBI" id="CHEBI:29105"/>
    </ligand>
</feature>
<dbReference type="InterPro" id="IPR013083">
    <property type="entry name" value="Znf_RING/FYVE/PHD"/>
</dbReference>
<feature type="binding site" evidence="13">
    <location>
        <position position="221"/>
    </location>
    <ligand>
        <name>Zn(2+)</name>
        <dbReference type="ChEBI" id="CHEBI:29105"/>
    </ligand>
</feature>
<dbReference type="InterPro" id="IPR016652">
    <property type="entry name" value="Ubiquitinyl_hydrolase"/>
</dbReference>